<dbReference type="InterPro" id="IPR038726">
    <property type="entry name" value="PDDEXK_AddAB-type"/>
</dbReference>
<dbReference type="Gene3D" id="3.40.50.300">
    <property type="entry name" value="P-loop containing nucleotide triphosphate hydrolases"/>
    <property type="match status" value="1"/>
</dbReference>
<sequence>MSEIKLFIGPPLSGKTDALIEELSKVDPFEYIFIGSQGEFVKFAGNLAAQKIGAINRSAFKTIDQFAVYNVKKAKNIIFADKALKLSILTSVIEEMTSRNLDLPKEIQNEAKIVKHRSTVEKLLSLIDDIKTYMKEEEFKSADTMRDLFIVDVMDKMKAAFEKYHLFDSYDAYKMIADREIEISGKYLFIDGFYDFTPIVSEFFKTVISRFDKVFITATEGEIFQKGTSTILNTLEGFKYEKIHTKFKGSEIARGLFFGSGNGLKIYEFEKATDEIEWVAGDVKQMLMDGKQLGDFEIVVKSENNDYIKKLQDKFEEYSISTSYLGHKRMLQNTVIQQLMLPLRVVTGGYPQDLLISLVMAGFAGVHSEFDLIYDLAHLRRGPLRLSHSGRLKNWMERLDSFEKYLSKKAVLLSNEREDLIDKSALEEVKRIEKLVVLAKDTVKNLFDFLKDFEKASKISAYSEIFEGMINKLTTSKKMSTDDLNAIAEFRTLIFEMENIFNFMGIKEMDNSEYRYYIEMQIKDETYTPEEKADAVRISDLLTSRFNHVPIKIFVDFTDGNYPSFQPNYFYNSVEEEKHFGTNRMMKRLLDDRLDLYTATSHAGEVYMTMPISTQEGVRILPSLYLSELESNFNILKERGPLLPPMSVQESIITYAKSSQSGVVNKEFEHEYGLDLFKRRKVILEDEENLDFCDGLAKKPVSFYKFSTYDQCPMRYFFSYVMEIPQTIKYDLDLDSLELGTVYHNVLRKLISEIGREGLRRLNTELRSKIAETVKAELEKVSFFEMAIFEINLLKLTDTIFNYLCKVELNEDFDLKKRSNIKDYKIYMENKEGQPFVPYKFELGFGMKNSEIDSDINGIKFVGRIDRVDLCNSGVMIVDYKSKNAGDKQQLALYSMIYEKAFDQPVLRAVFSTIENAEVKNVMNREKILEIEDELISGVNSFLESSKSGEFTPKACKDTCRICDFNETCFVRWPDGTFKCPK</sequence>
<evidence type="ECO:0000313" key="2">
    <source>
        <dbReference type="EMBL" id="HGE75170.1"/>
    </source>
</evidence>
<dbReference type="EMBL" id="DTPE01000148">
    <property type="protein sequence ID" value="HGE75170.1"/>
    <property type="molecule type" value="Genomic_DNA"/>
</dbReference>
<dbReference type="SUPFAM" id="SSF52540">
    <property type="entry name" value="P-loop containing nucleoside triphosphate hydrolases"/>
    <property type="match status" value="1"/>
</dbReference>
<proteinExistence type="predicted"/>
<evidence type="ECO:0000259" key="1">
    <source>
        <dbReference type="Pfam" id="PF12705"/>
    </source>
</evidence>
<dbReference type="Pfam" id="PF12705">
    <property type="entry name" value="PDDEXK_1"/>
    <property type="match status" value="1"/>
</dbReference>
<dbReference type="InterPro" id="IPR027417">
    <property type="entry name" value="P-loop_NTPase"/>
</dbReference>
<protein>
    <recommendedName>
        <fullName evidence="1">PD-(D/E)XK endonuclease-like domain-containing protein</fullName>
    </recommendedName>
</protein>
<dbReference type="AlphaFoldDB" id="A0A7V3REJ6"/>
<dbReference type="Gene3D" id="1.10.486.10">
    <property type="entry name" value="PCRA, domain 4"/>
    <property type="match status" value="1"/>
</dbReference>
<dbReference type="Gene3D" id="3.90.320.10">
    <property type="match status" value="1"/>
</dbReference>
<organism evidence="2">
    <name type="scientific">Mesoaciditoga lauensis</name>
    <dbReference type="NCBI Taxonomy" id="1495039"/>
    <lineage>
        <taxon>Bacteria</taxon>
        <taxon>Thermotogati</taxon>
        <taxon>Thermotogota</taxon>
        <taxon>Thermotogae</taxon>
        <taxon>Mesoaciditogales</taxon>
        <taxon>Mesoaciditogaceae</taxon>
        <taxon>Mesoaciditoga</taxon>
    </lineage>
</organism>
<dbReference type="InterPro" id="IPR011604">
    <property type="entry name" value="PDDEXK-like_dom_sf"/>
</dbReference>
<comment type="caution">
    <text evidence="2">The sequence shown here is derived from an EMBL/GenBank/DDBJ whole genome shotgun (WGS) entry which is preliminary data.</text>
</comment>
<feature type="domain" description="PD-(D/E)XK endonuclease-like" evidence="1">
    <location>
        <begin position="701"/>
        <end position="969"/>
    </location>
</feature>
<accession>A0A7V3REJ6</accession>
<name>A0A7V3REJ6_9BACT</name>
<gene>
    <name evidence="2" type="ORF">ENX73_03480</name>
</gene>
<reference evidence="2" key="1">
    <citation type="journal article" date="2020" name="mSystems">
        <title>Genome- and Community-Level Interaction Insights into Carbon Utilization and Element Cycling Functions of Hydrothermarchaeota in Hydrothermal Sediment.</title>
        <authorList>
            <person name="Zhou Z."/>
            <person name="Liu Y."/>
            <person name="Xu W."/>
            <person name="Pan J."/>
            <person name="Luo Z.H."/>
            <person name="Li M."/>
        </authorList>
    </citation>
    <scope>NUCLEOTIDE SEQUENCE [LARGE SCALE GENOMIC DNA]</scope>
    <source>
        <strain evidence="2">SpSt-966</strain>
    </source>
</reference>